<dbReference type="EMBL" id="NQWH01000003">
    <property type="protein sequence ID" value="PHP29259.1"/>
    <property type="molecule type" value="Genomic_DNA"/>
</dbReference>
<keyword evidence="2" id="KW-0812">Transmembrane</keyword>
<feature type="region of interest" description="Disordered" evidence="1">
    <location>
        <begin position="100"/>
        <end position="119"/>
    </location>
</feature>
<name>A0A2G1MKI0_9RHOB</name>
<evidence type="ECO:0000313" key="3">
    <source>
        <dbReference type="EMBL" id="PHP29259.1"/>
    </source>
</evidence>
<sequence length="119" mass="12830">MTDILFLAEILVAVLLVIGAVFTLVGSYGLVKLDQPMKRLHAPTKASTLGVGSLLLASIVHAFAFGEGSLHELLVMAFLFVTAPISGNFIAKVHLHLQRGGKELPPPPSEERWATYSEH</sequence>
<organism evidence="3 4">
    <name type="scientific">Limimaricola cinnabarinus</name>
    <dbReference type="NCBI Taxonomy" id="1125964"/>
    <lineage>
        <taxon>Bacteria</taxon>
        <taxon>Pseudomonadati</taxon>
        <taxon>Pseudomonadota</taxon>
        <taxon>Alphaproteobacteria</taxon>
        <taxon>Rhodobacterales</taxon>
        <taxon>Paracoccaceae</taxon>
        <taxon>Limimaricola</taxon>
    </lineage>
</organism>
<evidence type="ECO:0000256" key="2">
    <source>
        <dbReference type="SAM" id="Phobius"/>
    </source>
</evidence>
<evidence type="ECO:0000313" key="4">
    <source>
        <dbReference type="Proteomes" id="UP000221860"/>
    </source>
</evidence>
<dbReference type="Proteomes" id="UP000221860">
    <property type="component" value="Unassembled WGS sequence"/>
</dbReference>
<reference evidence="3 4" key="1">
    <citation type="submission" date="2017-08" db="EMBL/GenBank/DDBJ databases">
        <title>Draft Genome Sequence of Loktanella cinnabarina Strain XM1, Isolated from Coastal Surface Water.</title>
        <authorList>
            <person name="Ma R."/>
            <person name="Wang J."/>
            <person name="Wang Q."/>
            <person name="Ma Z."/>
            <person name="Li J."/>
            <person name="Chen L."/>
        </authorList>
    </citation>
    <scope>NUCLEOTIDE SEQUENCE [LARGE SCALE GENOMIC DNA]</scope>
    <source>
        <strain evidence="3 4">XM1</strain>
    </source>
</reference>
<feature type="transmembrane region" description="Helical" evidence="2">
    <location>
        <begin position="46"/>
        <end position="64"/>
    </location>
</feature>
<feature type="compositionally biased region" description="Basic and acidic residues" evidence="1">
    <location>
        <begin position="109"/>
        <end position="119"/>
    </location>
</feature>
<comment type="caution">
    <text evidence="3">The sequence shown here is derived from an EMBL/GenBank/DDBJ whole genome shotgun (WGS) entry which is preliminary data.</text>
</comment>
<dbReference type="NCBIfam" id="NF009316">
    <property type="entry name" value="PRK12674.1-5"/>
    <property type="match status" value="1"/>
</dbReference>
<accession>A0A2G1MKI0</accession>
<dbReference type="GO" id="GO:0015385">
    <property type="term" value="F:sodium:proton antiporter activity"/>
    <property type="evidence" value="ECO:0007669"/>
    <property type="project" value="TreeGrafter"/>
</dbReference>
<keyword evidence="4" id="KW-1185">Reference proteome</keyword>
<dbReference type="Pfam" id="PF03334">
    <property type="entry name" value="PhaG_MnhG_YufB"/>
    <property type="match status" value="1"/>
</dbReference>
<keyword evidence="2" id="KW-1133">Transmembrane helix</keyword>
<dbReference type="PANTHER" id="PTHR34703">
    <property type="entry name" value="ANTIPORTER SUBUNIT MNHG2-RELATED"/>
    <property type="match status" value="1"/>
</dbReference>
<evidence type="ECO:0000256" key="1">
    <source>
        <dbReference type="SAM" id="MobiDB-lite"/>
    </source>
</evidence>
<dbReference type="RefSeq" id="WP_099273654.1">
    <property type="nucleotide sequence ID" value="NZ_KZ304951.1"/>
</dbReference>
<keyword evidence="2" id="KW-0472">Membrane</keyword>
<feature type="transmembrane region" description="Helical" evidence="2">
    <location>
        <begin position="6"/>
        <end position="25"/>
    </location>
</feature>
<proteinExistence type="predicted"/>
<dbReference type="OrthoDB" id="4427992at2"/>
<gene>
    <name evidence="3" type="ORF">CJ301_01970</name>
</gene>
<dbReference type="AlphaFoldDB" id="A0A2G1MKI0"/>
<dbReference type="InterPro" id="IPR005133">
    <property type="entry name" value="PhaG_MnhG_YufB"/>
</dbReference>
<feature type="transmembrane region" description="Helical" evidence="2">
    <location>
        <begin position="70"/>
        <end position="91"/>
    </location>
</feature>
<protein>
    <submittedName>
        <fullName evidence="3">Na+/H+ antiporter subunit G</fullName>
    </submittedName>
</protein>
<dbReference type="PANTHER" id="PTHR34703:SF1">
    <property type="entry name" value="ANTIPORTER SUBUNIT MNHG2-RELATED"/>
    <property type="match status" value="1"/>
</dbReference>